<name>A0AB94IYA4_9BACT</name>
<feature type="signal peptide" evidence="1">
    <location>
        <begin position="1"/>
        <end position="29"/>
    </location>
</feature>
<dbReference type="Proteomes" id="UP000008957">
    <property type="component" value="Chromosome"/>
</dbReference>
<reference evidence="2 3" key="2">
    <citation type="submission" date="2010-03" db="EMBL/GenBank/DDBJ databases">
        <authorList>
            <person name="Pajon A."/>
        </authorList>
    </citation>
    <scope>NUCLEOTIDE SEQUENCE [LARGE SCALE GENOMIC DNA]</scope>
    <source>
        <strain evidence="2 3">SGP1</strain>
    </source>
</reference>
<organism evidence="2 3">
    <name type="scientific">Fretibacterium fastidiosum</name>
    <dbReference type="NCBI Taxonomy" id="651822"/>
    <lineage>
        <taxon>Bacteria</taxon>
        <taxon>Thermotogati</taxon>
        <taxon>Synergistota</taxon>
        <taxon>Synergistia</taxon>
        <taxon>Synergistales</taxon>
        <taxon>Aminobacteriaceae</taxon>
        <taxon>Fretibacterium</taxon>
    </lineage>
</organism>
<keyword evidence="1" id="KW-0732">Signal</keyword>
<proteinExistence type="predicted"/>
<dbReference type="AlphaFoldDB" id="A0AB94IYA4"/>
<feature type="chain" id="PRO_5044504269" evidence="1">
    <location>
        <begin position="30"/>
        <end position="51"/>
    </location>
</feature>
<evidence type="ECO:0000313" key="3">
    <source>
        <dbReference type="Proteomes" id="UP000008957"/>
    </source>
</evidence>
<reference evidence="3" key="1">
    <citation type="submission" date="2010-03" db="EMBL/GenBank/DDBJ databases">
        <title>The genome sequence of Synergistetes sp. SGP1.</title>
        <authorList>
            <consortium name="metaHIT consortium -- http://www.metahit.eu/"/>
            <person name="Pajon A."/>
            <person name="Turner K."/>
            <person name="Parkhill J."/>
            <person name="Wade W."/>
            <person name="Vartoukian S."/>
        </authorList>
    </citation>
    <scope>NUCLEOTIDE SEQUENCE [LARGE SCALE GENOMIC DNA]</scope>
    <source>
        <strain evidence="3">SGP1</strain>
    </source>
</reference>
<protein>
    <submittedName>
        <fullName evidence="2">Uncharacterized protein</fullName>
    </submittedName>
</protein>
<dbReference type="EMBL" id="FP929056">
    <property type="protein sequence ID" value="CBL28687.1"/>
    <property type="molecule type" value="Genomic_DNA"/>
</dbReference>
<dbReference type="KEGG" id="sbr:SY1_17860"/>
<sequence>MKGARRANVAGVAALAAAFALSLAGTALAKIDTWKGVGGDTKWSTPDNWLP</sequence>
<gene>
    <name evidence="2" type="ORF">SY1_17860</name>
</gene>
<evidence type="ECO:0000256" key="1">
    <source>
        <dbReference type="SAM" id="SignalP"/>
    </source>
</evidence>
<evidence type="ECO:0000313" key="2">
    <source>
        <dbReference type="EMBL" id="CBL28687.1"/>
    </source>
</evidence>
<keyword evidence="3" id="KW-1185">Reference proteome</keyword>
<accession>A0AB94IYA4</accession>